<dbReference type="EC" id="2.1.1.198" evidence="6"/>
<dbReference type="SUPFAM" id="SSF53790">
    <property type="entry name" value="Tetrapyrrole methylase"/>
    <property type="match status" value="1"/>
</dbReference>
<comment type="catalytic activity">
    <reaction evidence="6">
        <text>cytidine(1402) in 16S rRNA + S-adenosyl-L-methionine = 2'-O-methylcytidine(1402) in 16S rRNA + S-adenosyl-L-homocysteine + H(+)</text>
        <dbReference type="Rhea" id="RHEA:42924"/>
        <dbReference type="Rhea" id="RHEA-COMP:10285"/>
        <dbReference type="Rhea" id="RHEA-COMP:10286"/>
        <dbReference type="ChEBI" id="CHEBI:15378"/>
        <dbReference type="ChEBI" id="CHEBI:57856"/>
        <dbReference type="ChEBI" id="CHEBI:59789"/>
        <dbReference type="ChEBI" id="CHEBI:74495"/>
        <dbReference type="ChEBI" id="CHEBI:82748"/>
        <dbReference type="EC" id="2.1.1.198"/>
    </reaction>
</comment>
<keyword evidence="4 6" id="KW-0808">Transferase</keyword>
<evidence type="ECO:0000313" key="8">
    <source>
        <dbReference type="EMBL" id="ABB45183.1"/>
    </source>
</evidence>
<dbReference type="InterPro" id="IPR008189">
    <property type="entry name" value="rRNA_ssu_MeTfrase_I"/>
</dbReference>
<dbReference type="eggNOG" id="COG0313">
    <property type="taxonomic scope" value="Bacteria"/>
</dbReference>
<keyword evidence="9" id="KW-1185">Reference proteome</keyword>
<dbReference type="InterPro" id="IPR035996">
    <property type="entry name" value="4pyrrol_Methylase_sf"/>
</dbReference>
<evidence type="ECO:0000256" key="6">
    <source>
        <dbReference type="HAMAP-Rule" id="MF_01877"/>
    </source>
</evidence>
<dbReference type="Gene3D" id="3.40.1010.10">
    <property type="entry name" value="Cobalt-precorrin-4 Transmethylase, Domain 1"/>
    <property type="match status" value="1"/>
</dbReference>
<dbReference type="PANTHER" id="PTHR46111:SF1">
    <property type="entry name" value="RIBOSOMAL RNA SMALL SUBUNIT METHYLTRANSFERASE I"/>
    <property type="match status" value="1"/>
</dbReference>
<dbReference type="KEGG" id="tdn:Suden_1909"/>
<dbReference type="RefSeq" id="WP_011373523.1">
    <property type="nucleotide sequence ID" value="NC_007575.1"/>
</dbReference>
<accession>Q30P98</accession>
<proteinExistence type="inferred from homology"/>
<dbReference type="PIRSF" id="PIRSF005917">
    <property type="entry name" value="MTase_YraL"/>
    <property type="match status" value="1"/>
</dbReference>
<keyword evidence="3 6" id="KW-0489">Methyltransferase</keyword>
<dbReference type="GO" id="GO:0070677">
    <property type="term" value="F:rRNA (cytosine-2'-O-)-methyltransferase activity"/>
    <property type="evidence" value="ECO:0007669"/>
    <property type="project" value="UniProtKB-UniRule"/>
</dbReference>
<dbReference type="InterPro" id="IPR014776">
    <property type="entry name" value="4pyrrole_Mease_sub2"/>
</dbReference>
<evidence type="ECO:0000313" key="9">
    <source>
        <dbReference type="Proteomes" id="UP000002714"/>
    </source>
</evidence>
<organism evidence="8 9">
    <name type="scientific">Sulfurimonas denitrificans (strain ATCC 33889 / DSM 1251)</name>
    <name type="common">Thiomicrospira denitrificans (strain ATCC 33889 / DSM 1251)</name>
    <dbReference type="NCBI Taxonomy" id="326298"/>
    <lineage>
        <taxon>Bacteria</taxon>
        <taxon>Pseudomonadati</taxon>
        <taxon>Campylobacterota</taxon>
        <taxon>Epsilonproteobacteria</taxon>
        <taxon>Campylobacterales</taxon>
        <taxon>Sulfurimonadaceae</taxon>
        <taxon>Sulfurimonas</taxon>
    </lineage>
</organism>
<keyword evidence="2 6" id="KW-0698">rRNA processing</keyword>
<dbReference type="OrthoDB" id="9809084at2"/>
<keyword evidence="5 6" id="KW-0949">S-adenosyl-L-methionine</keyword>
<dbReference type="STRING" id="326298.Suden_1909"/>
<protein>
    <recommendedName>
        <fullName evidence="6">Ribosomal RNA small subunit methyltransferase I</fullName>
        <ecNumber evidence="6">2.1.1.198</ecNumber>
    </recommendedName>
    <alternativeName>
        <fullName evidence="6">16S rRNA 2'-O-ribose C1402 methyltransferase</fullName>
    </alternativeName>
    <alternativeName>
        <fullName evidence="6">rRNA (cytidine-2'-O-)-methyltransferase RsmI</fullName>
    </alternativeName>
</protein>
<dbReference type="Gene3D" id="3.30.950.10">
    <property type="entry name" value="Methyltransferase, Cobalt-precorrin-4 Transmethylase, Domain 2"/>
    <property type="match status" value="1"/>
</dbReference>
<dbReference type="EMBL" id="CP000153">
    <property type="protein sequence ID" value="ABB45183.1"/>
    <property type="molecule type" value="Genomic_DNA"/>
</dbReference>
<comment type="subcellular location">
    <subcellularLocation>
        <location evidence="6">Cytoplasm</location>
    </subcellularLocation>
</comment>
<dbReference type="AlphaFoldDB" id="Q30P98"/>
<sequence length="271" mass="30568">MLTLVPTPIGNIGDISLRAIEALSSADTLLCEDTRVTKKLIQILKERYNTTFKDEQNFISLHSHNEKEFIEKLSTSFFEQNVIYVSDAGMPGISDPAQALVKYAQENGVKYDVLPGANALLTAFVASGFVETKMLFWGFLPHKGKDRELSLQGALNSGFTTIVYESPHRLEKLLNELSSQEPLRKIFLAKELTKRYQKYYFGTALEVKKRVDENLRGEWVVVIEASDAHNSSAITQKEILELDLPKKVQAKLISKITGENTKACYERLLHL</sequence>
<keyword evidence="1 6" id="KW-0963">Cytoplasm</keyword>
<dbReference type="CDD" id="cd11648">
    <property type="entry name" value="RsmI"/>
    <property type="match status" value="1"/>
</dbReference>
<dbReference type="GO" id="GO:0005737">
    <property type="term" value="C:cytoplasm"/>
    <property type="evidence" value="ECO:0007669"/>
    <property type="project" value="UniProtKB-SubCell"/>
</dbReference>
<evidence type="ECO:0000256" key="3">
    <source>
        <dbReference type="ARBA" id="ARBA00022603"/>
    </source>
</evidence>
<dbReference type="NCBIfam" id="TIGR00096">
    <property type="entry name" value="16S rRNA (cytidine(1402)-2'-O)-methyltransferase"/>
    <property type="match status" value="1"/>
</dbReference>
<feature type="domain" description="Tetrapyrrole methylase" evidence="7">
    <location>
        <begin position="1"/>
        <end position="205"/>
    </location>
</feature>
<dbReference type="InterPro" id="IPR000878">
    <property type="entry name" value="4pyrrol_Mease"/>
</dbReference>
<dbReference type="Pfam" id="PF00590">
    <property type="entry name" value="TP_methylase"/>
    <property type="match status" value="1"/>
</dbReference>
<evidence type="ECO:0000256" key="4">
    <source>
        <dbReference type="ARBA" id="ARBA00022679"/>
    </source>
</evidence>
<comment type="function">
    <text evidence="6">Catalyzes the 2'-O-methylation of the ribose of cytidine 1402 (C1402) in 16S rRNA.</text>
</comment>
<name>Q30P98_SULDN</name>
<evidence type="ECO:0000256" key="5">
    <source>
        <dbReference type="ARBA" id="ARBA00022691"/>
    </source>
</evidence>
<comment type="similarity">
    <text evidence="6">Belongs to the methyltransferase superfamily. RsmI family.</text>
</comment>
<dbReference type="PANTHER" id="PTHR46111">
    <property type="entry name" value="RIBOSOMAL RNA SMALL SUBUNIT METHYLTRANSFERASE I"/>
    <property type="match status" value="1"/>
</dbReference>
<reference evidence="8 9" key="1">
    <citation type="journal article" date="2008" name="Appl. Environ. Microbiol.">
        <title>Genome of the epsilonproteobacterial chemolithoautotroph Sulfurimonas denitrificans.</title>
        <authorList>
            <person name="Sievert S.M."/>
            <person name="Scott K.M."/>
            <person name="Klotz M.G."/>
            <person name="Chain P.S.G."/>
            <person name="Hauser L.J."/>
            <person name="Hemp J."/>
            <person name="Huegler M."/>
            <person name="Land M."/>
            <person name="Lapidus A."/>
            <person name="Larimer F.W."/>
            <person name="Lucas S."/>
            <person name="Malfatti S.A."/>
            <person name="Meyer F."/>
            <person name="Paulsen I.T."/>
            <person name="Ren Q."/>
            <person name="Simon J."/>
            <person name="Bailey K."/>
            <person name="Diaz E."/>
            <person name="Fitzpatrick K.A."/>
            <person name="Glover B."/>
            <person name="Gwatney N."/>
            <person name="Korajkic A."/>
            <person name="Long A."/>
            <person name="Mobberley J.M."/>
            <person name="Pantry S.N."/>
            <person name="Pazder G."/>
            <person name="Peterson S."/>
            <person name="Quintanilla J.D."/>
            <person name="Sprinkle R."/>
            <person name="Stephens J."/>
            <person name="Thomas P."/>
            <person name="Vaughn R."/>
            <person name="Weber M.J."/>
            <person name="Wooten L.L."/>
        </authorList>
    </citation>
    <scope>NUCLEOTIDE SEQUENCE [LARGE SCALE GENOMIC DNA]</scope>
    <source>
        <strain evidence="9">ATCC 33889 / DSM 1251</strain>
    </source>
</reference>
<evidence type="ECO:0000256" key="1">
    <source>
        <dbReference type="ARBA" id="ARBA00022490"/>
    </source>
</evidence>
<dbReference type="HAMAP" id="MF_01877">
    <property type="entry name" value="16SrRNA_methyltr_I"/>
    <property type="match status" value="1"/>
</dbReference>
<gene>
    <name evidence="6" type="primary">rsmI</name>
    <name evidence="8" type="ordered locus">Suden_1909</name>
</gene>
<dbReference type="InterPro" id="IPR014777">
    <property type="entry name" value="4pyrrole_Mease_sub1"/>
</dbReference>
<dbReference type="Proteomes" id="UP000002714">
    <property type="component" value="Chromosome"/>
</dbReference>
<evidence type="ECO:0000259" key="7">
    <source>
        <dbReference type="Pfam" id="PF00590"/>
    </source>
</evidence>
<dbReference type="HOGENOM" id="CLU_044779_4_0_7"/>
<evidence type="ECO:0000256" key="2">
    <source>
        <dbReference type="ARBA" id="ARBA00022552"/>
    </source>
</evidence>